<gene>
    <name evidence="1" type="ORF">Patl1_03683</name>
</gene>
<proteinExistence type="predicted"/>
<reference evidence="2" key="1">
    <citation type="journal article" date="2023" name="G3 (Bethesda)">
        <title>Genome assembly and association tests identify interacting loci associated with vigor, precocity, and sex in interspecific pistachio rootstocks.</title>
        <authorList>
            <person name="Palmer W."/>
            <person name="Jacygrad E."/>
            <person name="Sagayaradj S."/>
            <person name="Cavanaugh K."/>
            <person name="Han R."/>
            <person name="Bertier L."/>
            <person name="Beede B."/>
            <person name="Kafkas S."/>
            <person name="Golino D."/>
            <person name="Preece J."/>
            <person name="Michelmore R."/>
        </authorList>
    </citation>
    <scope>NUCLEOTIDE SEQUENCE [LARGE SCALE GENOMIC DNA]</scope>
</reference>
<dbReference type="Proteomes" id="UP001164250">
    <property type="component" value="Chromosome 3"/>
</dbReference>
<sequence length="366" mass="41508">MKFAWRLVTVDNLWTKFFHAKYVKHSHIFFAETRRNASRFWKSIMNVLPDMAKKCDCKGHSQITIKDVWVDCSWDENYLVELVGLDKTEEIMNGVVAGKVGTDITIWKPDIKGDFTLASAWDLICALDSRVQSLGIPLASRCNCCTHGDTESLNHVLCNGSIAAERLWMHRCKVHMENSAESVDNVWFLVKVWIRKISSLMVKQWPISARDEVILRALEVPYVDRARVISKLVYWRKPAEGWIKLNVDGCCWGNPGSCGGGGVIRDVRGIFKGAFSSSFGHGTNNEAELRALLAGNSAADFLARWGEEGNNNTFLDFNSLPRNLKRILRLDKAGLPQFRWYPACYHGFPPPQVRPFNKFGGSHLDR</sequence>
<organism evidence="1 2">
    <name type="scientific">Pistacia atlantica</name>
    <dbReference type="NCBI Taxonomy" id="434234"/>
    <lineage>
        <taxon>Eukaryota</taxon>
        <taxon>Viridiplantae</taxon>
        <taxon>Streptophyta</taxon>
        <taxon>Embryophyta</taxon>
        <taxon>Tracheophyta</taxon>
        <taxon>Spermatophyta</taxon>
        <taxon>Magnoliopsida</taxon>
        <taxon>eudicotyledons</taxon>
        <taxon>Gunneridae</taxon>
        <taxon>Pentapetalae</taxon>
        <taxon>rosids</taxon>
        <taxon>malvids</taxon>
        <taxon>Sapindales</taxon>
        <taxon>Anacardiaceae</taxon>
        <taxon>Pistacia</taxon>
    </lineage>
</organism>
<comment type="caution">
    <text evidence="1">The sequence shown here is derived from an EMBL/GenBank/DDBJ whole genome shotgun (WGS) entry which is preliminary data.</text>
</comment>
<name>A0ACC1BWF0_9ROSI</name>
<protein>
    <submittedName>
        <fullName evidence="1">Uncharacterized protein</fullName>
    </submittedName>
</protein>
<accession>A0ACC1BWF0</accession>
<keyword evidence="2" id="KW-1185">Reference proteome</keyword>
<dbReference type="EMBL" id="CM047899">
    <property type="protein sequence ID" value="KAJ0103257.1"/>
    <property type="molecule type" value="Genomic_DNA"/>
</dbReference>
<evidence type="ECO:0000313" key="1">
    <source>
        <dbReference type="EMBL" id="KAJ0103257.1"/>
    </source>
</evidence>
<evidence type="ECO:0000313" key="2">
    <source>
        <dbReference type="Proteomes" id="UP001164250"/>
    </source>
</evidence>